<comment type="caution">
    <text evidence="1">The sequence shown here is derived from an EMBL/GenBank/DDBJ whole genome shotgun (WGS) entry which is preliminary data.</text>
</comment>
<protein>
    <submittedName>
        <fullName evidence="1">26S proteasome non-ATPase regulatory subunit 1-like protein A-like</fullName>
    </submittedName>
</protein>
<proteinExistence type="predicted"/>
<keyword evidence="1" id="KW-0647">Proteasome</keyword>
<reference evidence="1" key="1">
    <citation type="journal article" date="2023" name="GigaByte">
        <title>Genome assembly of the bearded iris, Iris pallida Lam.</title>
        <authorList>
            <person name="Bruccoleri R.E."/>
            <person name="Oakeley E.J."/>
            <person name="Faust A.M.E."/>
            <person name="Altorfer M."/>
            <person name="Dessus-Babus S."/>
            <person name="Burckhardt D."/>
            <person name="Oertli M."/>
            <person name="Naumann U."/>
            <person name="Petersen F."/>
            <person name="Wong J."/>
        </authorList>
    </citation>
    <scope>NUCLEOTIDE SEQUENCE</scope>
    <source>
        <strain evidence="1">GSM-AAB239-AS_SAM_17_03QT</strain>
    </source>
</reference>
<evidence type="ECO:0000313" key="3">
    <source>
        <dbReference type="Proteomes" id="UP001140949"/>
    </source>
</evidence>
<name>A0AAX6I2X2_IRIPA</name>
<keyword evidence="3" id="KW-1185">Reference proteome</keyword>
<accession>A0AAX6I2X2</accession>
<sequence>MLGAPESKDTFGMIVYPRMRSLNREDLLHWLFPRSFTTLMKLTTPCHMRLVPALCLMF</sequence>
<evidence type="ECO:0000313" key="2">
    <source>
        <dbReference type="EMBL" id="KAJ6847913.1"/>
    </source>
</evidence>
<evidence type="ECO:0000313" key="1">
    <source>
        <dbReference type="EMBL" id="KAJ6847636.1"/>
    </source>
</evidence>
<dbReference type="EMBL" id="JANAVB010005065">
    <property type="protein sequence ID" value="KAJ6847636.1"/>
    <property type="molecule type" value="Genomic_DNA"/>
</dbReference>
<gene>
    <name evidence="2" type="ORF">M6B38_116625</name>
    <name evidence="1" type="ORF">M6B38_276650</name>
</gene>
<dbReference type="EMBL" id="JANAVB010004798">
    <property type="protein sequence ID" value="KAJ6847913.1"/>
    <property type="molecule type" value="Genomic_DNA"/>
</dbReference>
<dbReference type="AlphaFoldDB" id="A0AAX6I2X2"/>
<dbReference type="Proteomes" id="UP001140949">
    <property type="component" value="Unassembled WGS sequence"/>
</dbReference>
<organism evidence="1 3">
    <name type="scientific">Iris pallida</name>
    <name type="common">Sweet iris</name>
    <dbReference type="NCBI Taxonomy" id="29817"/>
    <lineage>
        <taxon>Eukaryota</taxon>
        <taxon>Viridiplantae</taxon>
        <taxon>Streptophyta</taxon>
        <taxon>Embryophyta</taxon>
        <taxon>Tracheophyta</taxon>
        <taxon>Spermatophyta</taxon>
        <taxon>Magnoliopsida</taxon>
        <taxon>Liliopsida</taxon>
        <taxon>Asparagales</taxon>
        <taxon>Iridaceae</taxon>
        <taxon>Iridoideae</taxon>
        <taxon>Irideae</taxon>
        <taxon>Iris</taxon>
    </lineage>
</organism>
<reference evidence="1" key="2">
    <citation type="submission" date="2023-04" db="EMBL/GenBank/DDBJ databases">
        <authorList>
            <person name="Bruccoleri R.E."/>
            <person name="Oakeley E.J."/>
            <person name="Faust A.-M."/>
            <person name="Dessus-Babus S."/>
            <person name="Altorfer M."/>
            <person name="Burckhardt D."/>
            <person name="Oertli M."/>
            <person name="Naumann U."/>
            <person name="Petersen F."/>
            <person name="Wong J."/>
        </authorList>
    </citation>
    <scope>NUCLEOTIDE SEQUENCE</scope>
    <source>
        <strain evidence="1">GSM-AAB239-AS_SAM_17_03QT</strain>
        <tissue evidence="1">Leaf</tissue>
    </source>
</reference>
<dbReference type="GO" id="GO:0000502">
    <property type="term" value="C:proteasome complex"/>
    <property type="evidence" value="ECO:0007669"/>
    <property type="project" value="UniProtKB-KW"/>
</dbReference>